<protein>
    <recommendedName>
        <fullName evidence="4">Reverse transcriptase domain-containing protein</fullName>
    </recommendedName>
</protein>
<dbReference type="OrthoDB" id="10249577at2759"/>
<evidence type="ECO:0000313" key="6">
    <source>
        <dbReference type="Proteomes" id="UP000265515"/>
    </source>
</evidence>
<dbReference type="InterPro" id="IPR039941">
    <property type="entry name" value="TT30"/>
</dbReference>
<dbReference type="GO" id="GO:0120170">
    <property type="term" value="F:intraciliary transport particle B binding"/>
    <property type="evidence" value="ECO:0007669"/>
    <property type="project" value="TreeGrafter"/>
</dbReference>
<dbReference type="InterPro" id="IPR011990">
    <property type="entry name" value="TPR-like_helical_dom_sf"/>
</dbReference>
<name>A0A388LQE1_CHABU</name>
<dbReference type="GO" id="GO:0005879">
    <property type="term" value="C:axonemal microtubule"/>
    <property type="evidence" value="ECO:0007669"/>
    <property type="project" value="TreeGrafter"/>
</dbReference>
<feature type="region of interest" description="Disordered" evidence="3">
    <location>
        <begin position="749"/>
        <end position="768"/>
    </location>
</feature>
<dbReference type="Pfam" id="PF00078">
    <property type="entry name" value="RVT_1"/>
    <property type="match status" value="1"/>
</dbReference>
<dbReference type="AlphaFoldDB" id="A0A388LQE1"/>
<gene>
    <name evidence="5" type="ORF">CBR_g38718</name>
</gene>
<dbReference type="CDD" id="cd01650">
    <property type="entry name" value="RT_nLTR_like"/>
    <property type="match status" value="1"/>
</dbReference>
<dbReference type="SUPFAM" id="SSF48452">
    <property type="entry name" value="TPR-like"/>
    <property type="match status" value="1"/>
</dbReference>
<dbReference type="InterPro" id="IPR000477">
    <property type="entry name" value="RT_dom"/>
</dbReference>
<keyword evidence="2" id="KW-0802">TPR repeat</keyword>
<keyword evidence="6" id="KW-1185">Reference proteome</keyword>
<dbReference type="PANTHER" id="PTHR20931:SF0">
    <property type="entry name" value="TETRATRICOPEPTIDE REPEAT PROTEIN 30"/>
    <property type="match status" value="1"/>
</dbReference>
<dbReference type="PANTHER" id="PTHR20931">
    <property type="entry name" value="TETRATRICOPEPTIDE REPEAT PROTEIN 30"/>
    <property type="match status" value="1"/>
</dbReference>
<dbReference type="SUPFAM" id="SSF56672">
    <property type="entry name" value="DNA/RNA polymerases"/>
    <property type="match status" value="1"/>
</dbReference>
<reference evidence="5 6" key="1">
    <citation type="journal article" date="2018" name="Cell">
        <title>The Chara Genome: Secondary Complexity and Implications for Plant Terrestrialization.</title>
        <authorList>
            <person name="Nishiyama T."/>
            <person name="Sakayama H."/>
            <person name="Vries J.D."/>
            <person name="Buschmann H."/>
            <person name="Saint-Marcoux D."/>
            <person name="Ullrich K.K."/>
            <person name="Haas F.B."/>
            <person name="Vanderstraeten L."/>
            <person name="Becker D."/>
            <person name="Lang D."/>
            <person name="Vosolsobe S."/>
            <person name="Rombauts S."/>
            <person name="Wilhelmsson P.K.I."/>
            <person name="Janitza P."/>
            <person name="Kern R."/>
            <person name="Heyl A."/>
            <person name="Rumpler F."/>
            <person name="Villalobos L.I.A.C."/>
            <person name="Clay J.M."/>
            <person name="Skokan R."/>
            <person name="Toyoda A."/>
            <person name="Suzuki Y."/>
            <person name="Kagoshima H."/>
            <person name="Schijlen E."/>
            <person name="Tajeshwar N."/>
            <person name="Catarino B."/>
            <person name="Hetherington A.J."/>
            <person name="Saltykova A."/>
            <person name="Bonnot C."/>
            <person name="Breuninger H."/>
            <person name="Symeonidi A."/>
            <person name="Radhakrishnan G.V."/>
            <person name="Van Nieuwerburgh F."/>
            <person name="Deforce D."/>
            <person name="Chang C."/>
            <person name="Karol K.G."/>
            <person name="Hedrich R."/>
            <person name="Ulvskov P."/>
            <person name="Glockner G."/>
            <person name="Delwiche C.F."/>
            <person name="Petrasek J."/>
            <person name="Van de Peer Y."/>
            <person name="Friml J."/>
            <person name="Beilby M."/>
            <person name="Dolan L."/>
            <person name="Kohara Y."/>
            <person name="Sugano S."/>
            <person name="Fujiyama A."/>
            <person name="Delaux P.-M."/>
            <person name="Quint M."/>
            <person name="TheiBen G."/>
            <person name="Hagemann M."/>
            <person name="Harholt J."/>
            <person name="Dunand C."/>
            <person name="Zachgo S."/>
            <person name="Langdale J."/>
            <person name="Maumus F."/>
            <person name="Straeten D.V.D."/>
            <person name="Gould S.B."/>
            <person name="Rensing S.A."/>
        </authorList>
    </citation>
    <scope>NUCLEOTIDE SEQUENCE [LARGE SCALE GENOMIC DNA]</scope>
    <source>
        <strain evidence="5 6">S276</strain>
    </source>
</reference>
<evidence type="ECO:0000313" key="5">
    <source>
        <dbReference type="EMBL" id="GBG84433.1"/>
    </source>
</evidence>
<accession>A0A388LQE1</accession>
<dbReference type="GO" id="GO:0030992">
    <property type="term" value="C:intraciliary transport particle B"/>
    <property type="evidence" value="ECO:0007669"/>
    <property type="project" value="TreeGrafter"/>
</dbReference>
<evidence type="ECO:0000256" key="3">
    <source>
        <dbReference type="SAM" id="MobiDB-lite"/>
    </source>
</evidence>
<dbReference type="FunFam" id="1.25.40.10:FF:000186">
    <property type="entry name" value="Tetratricopeptide repeat domain 30A"/>
    <property type="match status" value="1"/>
</dbReference>
<proteinExistence type="predicted"/>
<dbReference type="EMBL" id="BFEA01000476">
    <property type="protein sequence ID" value="GBG84433.1"/>
    <property type="molecule type" value="Genomic_DNA"/>
</dbReference>
<dbReference type="Proteomes" id="UP000265515">
    <property type="component" value="Unassembled WGS sequence"/>
</dbReference>
<dbReference type="Gene3D" id="1.25.40.10">
    <property type="entry name" value="Tetratricopeptide repeat domain"/>
    <property type="match status" value="1"/>
</dbReference>
<dbReference type="GO" id="GO:0042073">
    <property type="term" value="P:intraciliary transport"/>
    <property type="evidence" value="ECO:0007669"/>
    <property type="project" value="TreeGrafter"/>
</dbReference>
<feature type="domain" description="Reverse transcriptase" evidence="4">
    <location>
        <begin position="307"/>
        <end position="396"/>
    </location>
</feature>
<keyword evidence="1" id="KW-0677">Repeat</keyword>
<dbReference type="STRING" id="69332.A0A388LQE1"/>
<sequence>MIHTVGIGDLPYTTGLDHKPIFLHLITEKQCSWGRSFYKLNNSLIQTTELRQAVLQVCLSHNPETQSFPDLTNSLSRATAVVARQLAAKRKRREQELQQAIRIAEQNLIRHAGTDVYARILEEARSEVGEWERWRTRGLQLRARVKEWEDGERMMKFLFQKIKNRCRNASIEKLEGPQGPTTSTKGMVAVAQEFYSNLYKSREDEHPRQQVERARSKFLVYLEPTISQSQAAKLDAPLLQEELLEALKSLAPNKNPGKDGLTSEFWLEFWPILGREYEAFLEQAWQREGLGHDPAIGIVTLLYKKGNPADIRNYRPITLLTLTHKIVAKALANRLRGITDGCFHLDQTGFIPGRFILDNVMTLTESVRYIRDKKINAAILFFDFEKAYDQVTLHNQALMNIDTDPTGGFRKLNFLLQSPPFPPETFGNLLLLYCKPSHGFYDLAADVMAENTHLTYQNLSQDLYEYLDATILRQTSPEEAYRKYDELATRHVDILRRLTKVIQDARIARDNEAIKKAITDYDEALENYIPVLMAMAKIYWDMENYTAVERIFRQSAEFCSEHDVWKLNVAHTFFMQDTRYKEAIRYYEPIVKKHSDDILGIPAIVLANLCVSYIMTSQNEDAEELMRKIEKEEERAQYQDPEKQCFHLCIVNLVIGTLYCAKQNFEFGISRVIKSLEPYNKKIETDTWFYAKRCFLALIENLAKHMIVVKDATFSEVLAFLDAADLHGKSVMTNFGGASNLVDTYGSATASAAGQPTPPPPGRSVSQESRALKRMVLRLRD</sequence>
<evidence type="ECO:0000256" key="2">
    <source>
        <dbReference type="ARBA" id="ARBA00022803"/>
    </source>
</evidence>
<evidence type="ECO:0000256" key="1">
    <source>
        <dbReference type="ARBA" id="ARBA00022737"/>
    </source>
</evidence>
<dbReference type="Gramene" id="GBG84433">
    <property type="protein sequence ID" value="GBG84433"/>
    <property type="gene ID" value="CBR_g38718"/>
</dbReference>
<dbReference type="InterPro" id="IPR043502">
    <property type="entry name" value="DNA/RNA_pol_sf"/>
</dbReference>
<evidence type="ECO:0000259" key="4">
    <source>
        <dbReference type="Pfam" id="PF00078"/>
    </source>
</evidence>
<comment type="caution">
    <text evidence="5">The sequence shown here is derived from an EMBL/GenBank/DDBJ whole genome shotgun (WGS) entry which is preliminary data.</text>
</comment>
<organism evidence="5 6">
    <name type="scientific">Chara braunii</name>
    <name type="common">Braun's stonewort</name>
    <dbReference type="NCBI Taxonomy" id="69332"/>
    <lineage>
        <taxon>Eukaryota</taxon>
        <taxon>Viridiplantae</taxon>
        <taxon>Streptophyta</taxon>
        <taxon>Charophyceae</taxon>
        <taxon>Charales</taxon>
        <taxon>Characeae</taxon>
        <taxon>Chara</taxon>
    </lineage>
</organism>